<dbReference type="InterPro" id="IPR009057">
    <property type="entry name" value="Homeodomain-like_sf"/>
</dbReference>
<dbReference type="SUPFAM" id="SSF46689">
    <property type="entry name" value="Homeodomain-like"/>
    <property type="match status" value="1"/>
</dbReference>
<accession>A0ABM8PL89</accession>
<dbReference type="Proteomes" id="UP000601041">
    <property type="component" value="Unassembled WGS sequence"/>
</dbReference>
<sequence>MPWRETSVMEERLRFVARLLEGEGMSEVCRAFGISRKTGYKIFNRYKDDGLEALTDRSRRPVRYLNQLPDPVEAMIVRLRQEKPYWGARKIRELLVKRLAGDVRIPAKSTVHAVLDRHGLVSQARKRNRANKAVGTQLSAAPGPNDLWCADFKGEFKLGTAILLPPDDHRPALALSSVLRGLRIDARTGCLRGLSAGFCRAGPAGRDPLRQRPALRQSQRALQSVKALGLVAQARHRPRAHPSRSPAGERPPRAHAPDAQEGSDEAAGPQYPAAADAFRRFRKRIQ</sequence>
<proteinExistence type="predicted"/>
<protein>
    <submittedName>
        <fullName evidence="2">Transposase</fullName>
    </submittedName>
</protein>
<keyword evidence="3" id="KW-1185">Reference proteome</keyword>
<feature type="compositionally biased region" description="Low complexity" evidence="1">
    <location>
        <begin position="266"/>
        <end position="276"/>
    </location>
</feature>
<dbReference type="Pfam" id="PF13565">
    <property type="entry name" value="HTH_32"/>
    <property type="match status" value="1"/>
</dbReference>
<evidence type="ECO:0000313" key="2">
    <source>
        <dbReference type="EMBL" id="CAD7036151.1"/>
    </source>
</evidence>
<evidence type="ECO:0000256" key="1">
    <source>
        <dbReference type="SAM" id="MobiDB-lite"/>
    </source>
</evidence>
<gene>
    <name evidence="2" type="ORF">RHAB21_02488</name>
</gene>
<organism evidence="2 3">
    <name type="scientific">Pseudorhizobium halotolerans</name>
    <dbReference type="NCBI Taxonomy" id="1233081"/>
    <lineage>
        <taxon>Bacteria</taxon>
        <taxon>Pseudomonadati</taxon>
        <taxon>Pseudomonadota</taxon>
        <taxon>Alphaproteobacteria</taxon>
        <taxon>Hyphomicrobiales</taxon>
        <taxon>Rhizobiaceae</taxon>
        <taxon>Rhizobium/Agrobacterium group</taxon>
        <taxon>Pseudorhizobium</taxon>
    </lineage>
</organism>
<feature type="region of interest" description="Disordered" evidence="1">
    <location>
        <begin position="229"/>
        <end position="286"/>
    </location>
</feature>
<evidence type="ECO:0000313" key="3">
    <source>
        <dbReference type="Proteomes" id="UP000601041"/>
    </source>
</evidence>
<dbReference type="EMBL" id="CABFWE030000005">
    <property type="protein sequence ID" value="CAD7036151.1"/>
    <property type="molecule type" value="Genomic_DNA"/>
</dbReference>
<reference evidence="2 3" key="1">
    <citation type="submission" date="2020-11" db="EMBL/GenBank/DDBJ databases">
        <authorList>
            <person name="Lassalle F."/>
        </authorList>
    </citation>
    <scope>NUCLEOTIDE SEQUENCE [LARGE SCALE GENOMIC DNA]</scope>
    <source>
        <strain evidence="2 3">AB21</strain>
    </source>
</reference>
<comment type="caution">
    <text evidence="2">The sequence shown here is derived from an EMBL/GenBank/DDBJ whole genome shotgun (WGS) entry which is preliminary data.</text>
</comment>
<name>A0ABM8PL89_9HYPH</name>